<dbReference type="SMART" id="SM00318">
    <property type="entry name" value="SNc"/>
    <property type="match status" value="1"/>
</dbReference>
<dbReference type="EMBL" id="LLXX01000195">
    <property type="protein sequence ID" value="KRQ96245.1"/>
    <property type="molecule type" value="Genomic_DNA"/>
</dbReference>
<comment type="caution">
    <text evidence="3">The sequence shown here is derived from an EMBL/GenBank/DDBJ whole genome shotgun (WGS) entry which is preliminary data.</text>
</comment>
<dbReference type="Proteomes" id="UP000051913">
    <property type="component" value="Unassembled WGS sequence"/>
</dbReference>
<name>A0A0R3KTY1_9BRAD</name>
<dbReference type="PROSITE" id="PS50830">
    <property type="entry name" value="TNASE_3"/>
    <property type="match status" value="1"/>
</dbReference>
<gene>
    <name evidence="3" type="ORF">CP49_39115</name>
</gene>
<keyword evidence="4" id="KW-1185">Reference proteome</keyword>
<dbReference type="Pfam" id="PF00565">
    <property type="entry name" value="SNase"/>
    <property type="match status" value="1"/>
</dbReference>
<dbReference type="RefSeq" id="WP_057854624.1">
    <property type="nucleotide sequence ID" value="NZ_LLXX01000195.1"/>
</dbReference>
<evidence type="ECO:0000313" key="3">
    <source>
        <dbReference type="EMBL" id="KRQ96245.1"/>
    </source>
</evidence>
<dbReference type="InterPro" id="IPR016071">
    <property type="entry name" value="Staphylococal_nuclease_OB-fold"/>
</dbReference>
<accession>A0A0R3KTY1</accession>
<dbReference type="InterPro" id="IPR035451">
    <property type="entry name" value="Ada-like_dom_sf"/>
</dbReference>
<dbReference type="AlphaFoldDB" id="A0A0R3KTY1"/>
<organism evidence="3 4">
    <name type="scientific">Bradyrhizobium valentinum</name>
    <dbReference type="NCBI Taxonomy" id="1518501"/>
    <lineage>
        <taxon>Bacteria</taxon>
        <taxon>Pseudomonadati</taxon>
        <taxon>Pseudomonadota</taxon>
        <taxon>Alphaproteobacteria</taxon>
        <taxon>Hyphomicrobiales</taxon>
        <taxon>Nitrobacteraceae</taxon>
        <taxon>Bradyrhizobium</taxon>
    </lineage>
</organism>
<evidence type="ECO:0000256" key="1">
    <source>
        <dbReference type="SAM" id="SignalP"/>
    </source>
</evidence>
<feature type="signal peptide" evidence="1">
    <location>
        <begin position="1"/>
        <end position="23"/>
    </location>
</feature>
<feature type="domain" description="TNase-like" evidence="2">
    <location>
        <begin position="19"/>
        <end position="148"/>
    </location>
</feature>
<dbReference type="SUPFAM" id="SSF57884">
    <property type="entry name" value="Ada DNA repair protein, N-terminal domain (N-Ada 10)"/>
    <property type="match status" value="1"/>
</dbReference>
<proteinExistence type="predicted"/>
<reference evidence="3 4" key="1">
    <citation type="submission" date="2014-03" db="EMBL/GenBank/DDBJ databases">
        <title>Bradyrhizobium valentinum sp. nov., isolated from effective nodules of Lupinus mariae-josephae, a lupine endemic of basic-lime soils in Eastern Spain.</title>
        <authorList>
            <person name="Duran D."/>
            <person name="Rey L."/>
            <person name="Navarro A."/>
            <person name="Busquets A."/>
            <person name="Imperial J."/>
            <person name="Ruiz-Argueso T."/>
        </authorList>
    </citation>
    <scope>NUCLEOTIDE SEQUENCE [LARGE SCALE GENOMIC DNA]</scope>
    <source>
        <strain evidence="3 4">LmjM3</strain>
    </source>
</reference>
<evidence type="ECO:0000259" key="2">
    <source>
        <dbReference type="PROSITE" id="PS50830"/>
    </source>
</evidence>
<dbReference type="STRING" id="1518501.CQ10_29715"/>
<dbReference type="InterPro" id="IPR035437">
    <property type="entry name" value="SNase_OB-fold_sf"/>
</dbReference>
<keyword evidence="1" id="KW-0732">Signal</keyword>
<dbReference type="SUPFAM" id="SSF50199">
    <property type="entry name" value="Staphylococcal nuclease"/>
    <property type="match status" value="1"/>
</dbReference>
<dbReference type="Gene3D" id="2.40.50.90">
    <property type="match status" value="1"/>
</dbReference>
<protein>
    <submittedName>
        <fullName evidence="3">Nuclease</fullName>
    </submittedName>
</protein>
<feature type="chain" id="PRO_5006442377" evidence="1">
    <location>
        <begin position="24"/>
        <end position="254"/>
    </location>
</feature>
<evidence type="ECO:0000313" key="4">
    <source>
        <dbReference type="Proteomes" id="UP000051913"/>
    </source>
</evidence>
<sequence length="254" mass="28005">MRSRIFLVAALLSIVLPANQSSAATAIVRDGSTLQLGNITYRLDGIDVPTVDQLCIDEHADVWTCGIEARDQLNKLIGGKQVRCDDLGSDPAYKKRRIGVCKIEGETTSLSQLLVRSGFAVNVEASASGRFQVDEARARDDRQGLWKGCFVAPREFRVGNKDSALLGAACRADRDREIREALFPEDLVMPASCNIKGKYAVRARVTGNLGIYHLQACRSYPGLTKPDRWFCSEEDAQAAGFRRAYNCRSTTRSK</sequence>